<dbReference type="GeneID" id="66740554"/>
<dbReference type="GO" id="GO:0009318">
    <property type="term" value="C:exodeoxyribonuclease VII complex"/>
    <property type="evidence" value="ECO:0007669"/>
    <property type="project" value="InterPro"/>
</dbReference>
<organism evidence="1 2">
    <name type="scientific">Piscirickettsia salmonis</name>
    <dbReference type="NCBI Taxonomy" id="1238"/>
    <lineage>
        <taxon>Bacteria</taxon>
        <taxon>Pseudomonadati</taxon>
        <taxon>Pseudomonadota</taxon>
        <taxon>Gammaproteobacteria</taxon>
        <taxon>Thiotrichales</taxon>
        <taxon>Piscirickettsiaceae</taxon>
        <taxon>Piscirickettsia</taxon>
    </lineage>
</organism>
<keyword evidence="2" id="KW-1185">Reference proteome</keyword>
<name>A0A9Q5YH37_PISSA</name>
<dbReference type="NCBIfam" id="NF045605">
    <property type="entry name" value="xseB_Acin_var"/>
    <property type="match status" value="1"/>
</dbReference>
<dbReference type="Gene3D" id="1.10.287.1040">
    <property type="entry name" value="Exonuclease VII, small subunit"/>
    <property type="match status" value="1"/>
</dbReference>
<dbReference type="EMBL" id="CP038908">
    <property type="protein sequence ID" value="QGO05481.1"/>
    <property type="molecule type" value="Genomic_DNA"/>
</dbReference>
<dbReference type="AlphaFoldDB" id="A0A9Q5YH37"/>
<evidence type="ECO:0000313" key="1">
    <source>
        <dbReference type="EMBL" id="QGO05481.1"/>
    </source>
</evidence>
<gene>
    <name evidence="1" type="ORF">Psal009_01370</name>
</gene>
<reference evidence="1 2" key="1">
    <citation type="submission" date="2019-04" db="EMBL/GenBank/DDBJ databases">
        <title>Complete genome sequencing of Piscirickettsia salmonis strain Psal-009.</title>
        <authorList>
            <person name="Schober I."/>
            <person name="Bunk B."/>
            <person name="Sproer C."/>
            <person name="Carril G.P."/>
            <person name="Riedel T."/>
            <person name="Flores-Herrera P.A."/>
            <person name="Nourdin-Galindo G."/>
            <person name="Marshall S.H."/>
            <person name="Overmann J."/>
        </authorList>
    </citation>
    <scope>NUCLEOTIDE SEQUENCE [LARGE SCALE GENOMIC DNA]</scope>
    <source>
        <strain evidence="1 2">Psal-009</strain>
    </source>
</reference>
<proteinExistence type="predicted"/>
<dbReference type="Proteomes" id="UP000422232">
    <property type="component" value="Chromosome"/>
</dbReference>
<evidence type="ECO:0000313" key="2">
    <source>
        <dbReference type="Proteomes" id="UP000422232"/>
    </source>
</evidence>
<dbReference type="InterPro" id="IPR037004">
    <property type="entry name" value="Exonuc_VII_ssu_sf"/>
</dbReference>
<dbReference type="SUPFAM" id="SSF116842">
    <property type="entry name" value="XseB-like"/>
    <property type="match status" value="1"/>
</dbReference>
<dbReference type="GO" id="GO:0006308">
    <property type="term" value="P:DNA catabolic process"/>
    <property type="evidence" value="ECO:0007669"/>
    <property type="project" value="InterPro"/>
</dbReference>
<dbReference type="RefSeq" id="WP_016209423.1">
    <property type="nucleotide sequence ID" value="NZ_CP012413.1"/>
</dbReference>
<sequence>MSKTNSKKFQDNYMVLKEVAEHLRTQTEPDIDELIPMIKRASQAYQTCKQRLEAVRNELEKYQDIFQEDNDNNKSDL</sequence>
<protein>
    <submittedName>
        <fullName evidence="1">Uncharacterized protein</fullName>
    </submittedName>
</protein>
<dbReference type="GO" id="GO:0008855">
    <property type="term" value="F:exodeoxyribonuclease VII activity"/>
    <property type="evidence" value="ECO:0007669"/>
    <property type="project" value="InterPro"/>
</dbReference>
<accession>A0A9Q5YH37</accession>